<accession>A0A811LMY8</accession>
<dbReference type="EMBL" id="CAJFDH010000006">
    <property type="protein sequence ID" value="CAD5228807.1"/>
    <property type="molecule type" value="Genomic_DNA"/>
</dbReference>
<dbReference type="PANTHER" id="PTHR22943:SF248">
    <property type="entry name" value="SEVEN TM RECEPTOR"/>
    <property type="match status" value="1"/>
</dbReference>
<organism evidence="2 3">
    <name type="scientific">Bursaphelenchus okinawaensis</name>
    <dbReference type="NCBI Taxonomy" id="465554"/>
    <lineage>
        <taxon>Eukaryota</taxon>
        <taxon>Metazoa</taxon>
        <taxon>Ecdysozoa</taxon>
        <taxon>Nematoda</taxon>
        <taxon>Chromadorea</taxon>
        <taxon>Rhabditida</taxon>
        <taxon>Tylenchina</taxon>
        <taxon>Tylenchomorpha</taxon>
        <taxon>Aphelenchoidea</taxon>
        <taxon>Aphelenchoididae</taxon>
        <taxon>Bursaphelenchus</taxon>
    </lineage>
</organism>
<dbReference type="OrthoDB" id="5841089at2759"/>
<evidence type="ECO:0000256" key="1">
    <source>
        <dbReference type="SAM" id="Phobius"/>
    </source>
</evidence>
<comment type="caution">
    <text evidence="2">The sequence shown here is derived from an EMBL/GenBank/DDBJ whole genome shotgun (WGS) entry which is preliminary data.</text>
</comment>
<dbReference type="Pfam" id="PF10326">
    <property type="entry name" value="7TM_GPCR_Str"/>
    <property type="match status" value="1"/>
</dbReference>
<dbReference type="EMBL" id="CAJFCW020000006">
    <property type="protein sequence ID" value="CAG9125050.1"/>
    <property type="molecule type" value="Genomic_DNA"/>
</dbReference>
<dbReference type="PANTHER" id="PTHR22943">
    <property type="entry name" value="7-TRANSMEMBRANE DOMAIN RECEPTOR C.ELEGANS"/>
    <property type="match status" value="1"/>
</dbReference>
<keyword evidence="3" id="KW-1185">Reference proteome</keyword>
<feature type="transmembrane region" description="Helical" evidence="1">
    <location>
        <begin position="12"/>
        <end position="34"/>
    </location>
</feature>
<feature type="transmembrane region" description="Helical" evidence="1">
    <location>
        <begin position="147"/>
        <end position="167"/>
    </location>
</feature>
<dbReference type="Proteomes" id="UP000783686">
    <property type="component" value="Unassembled WGS sequence"/>
</dbReference>
<proteinExistence type="predicted"/>
<dbReference type="AlphaFoldDB" id="A0A811LMY8"/>
<evidence type="ECO:0000313" key="3">
    <source>
        <dbReference type="Proteomes" id="UP000614601"/>
    </source>
</evidence>
<gene>
    <name evidence="2" type="ORF">BOKJ2_LOCUS12866</name>
</gene>
<feature type="transmembrane region" description="Helical" evidence="1">
    <location>
        <begin position="230"/>
        <end position="255"/>
    </location>
</feature>
<dbReference type="InterPro" id="IPR019428">
    <property type="entry name" value="7TM_GPCR_serpentine_rcpt_Str"/>
</dbReference>
<reference evidence="2" key="1">
    <citation type="submission" date="2020-09" db="EMBL/GenBank/DDBJ databases">
        <authorList>
            <person name="Kikuchi T."/>
        </authorList>
    </citation>
    <scope>NUCLEOTIDE SEQUENCE</scope>
    <source>
        <strain evidence="2">SH1</strain>
    </source>
</reference>
<feature type="transmembrane region" description="Helical" evidence="1">
    <location>
        <begin position="86"/>
        <end position="108"/>
    </location>
</feature>
<feature type="transmembrane region" description="Helical" evidence="1">
    <location>
        <begin position="194"/>
        <end position="218"/>
    </location>
</feature>
<keyword evidence="1" id="KW-0472">Membrane</keyword>
<evidence type="ECO:0008006" key="4">
    <source>
        <dbReference type="Google" id="ProtNLM"/>
    </source>
</evidence>
<keyword evidence="1" id="KW-1133">Transmembrane helix</keyword>
<name>A0A811LMY8_9BILA</name>
<sequence>MIMLNTIVDMFFSLVSVILMGTLDVRSGLLYIIIDNPYHPVNSSLGAFTASFWTFSLYLTVVAIPLQFIYRYGIIARHSPYSRGQLMLMILGFVAYITVHSFLCPVTMHEKSKVYDDMLELNPIFKNNLPNAYLVGDSRTFNMNRLHVLHCQIVLIVCYAFTIVFGYKTWKIMKSHQHELTPERREMQTEISRIIVLQAIYPVVAMAIPLFFLAAVPFMHDESGDKFNFYWLGMVGIGLVNLIPILNCISVIFVIPQYRKAVFCN</sequence>
<dbReference type="Proteomes" id="UP000614601">
    <property type="component" value="Unassembled WGS sequence"/>
</dbReference>
<feature type="transmembrane region" description="Helical" evidence="1">
    <location>
        <begin position="46"/>
        <end position="66"/>
    </location>
</feature>
<keyword evidence="1" id="KW-0812">Transmembrane</keyword>
<protein>
    <recommendedName>
        <fullName evidence="4">G_PROTEIN_RECEP_F1_2 domain-containing protein</fullName>
    </recommendedName>
</protein>
<evidence type="ECO:0000313" key="2">
    <source>
        <dbReference type="EMBL" id="CAD5228807.1"/>
    </source>
</evidence>
<dbReference type="SUPFAM" id="SSF81321">
    <property type="entry name" value="Family A G protein-coupled receptor-like"/>
    <property type="match status" value="1"/>
</dbReference>